<name>A0A375IS17_9BURK</name>
<dbReference type="EMBL" id="LT991977">
    <property type="protein sequence ID" value="SPK76938.1"/>
    <property type="molecule type" value="Genomic_DNA"/>
</dbReference>
<sequence length="56" mass="5967">MSDAAYTCGQAPGGLVQSLHGMDAEWPTSELETQVTMLCVLANLWIVLQNLCIATA</sequence>
<dbReference type="Proteomes" id="UP000255505">
    <property type="component" value="Plasmid II"/>
</dbReference>
<evidence type="ECO:0000313" key="2">
    <source>
        <dbReference type="Proteomes" id="UP000255505"/>
    </source>
</evidence>
<gene>
    <name evidence="1" type="ORF">CT19425_MP80567</name>
</gene>
<evidence type="ECO:0000313" key="1">
    <source>
        <dbReference type="EMBL" id="SPK76938.1"/>
    </source>
</evidence>
<keyword evidence="1" id="KW-0614">Plasmid</keyword>
<accession>A0A375IS17</accession>
<dbReference type="AlphaFoldDB" id="A0A375IS17"/>
<organism evidence="1 2">
    <name type="scientific">Cupriavidus taiwanensis</name>
    <dbReference type="NCBI Taxonomy" id="164546"/>
    <lineage>
        <taxon>Bacteria</taxon>
        <taxon>Pseudomonadati</taxon>
        <taxon>Pseudomonadota</taxon>
        <taxon>Betaproteobacteria</taxon>
        <taxon>Burkholderiales</taxon>
        <taxon>Burkholderiaceae</taxon>
        <taxon>Cupriavidus</taxon>
    </lineage>
</organism>
<proteinExistence type="predicted"/>
<reference evidence="1 2" key="1">
    <citation type="submission" date="2018-01" db="EMBL/GenBank/DDBJ databases">
        <authorList>
            <person name="Gaut B.S."/>
            <person name="Morton B.R."/>
            <person name="Clegg M.T."/>
            <person name="Duvall M.R."/>
        </authorList>
    </citation>
    <scope>NUCLEOTIDE SEQUENCE [LARGE SCALE GENOMIC DNA]</scope>
    <source>
        <strain evidence="1">Cupriavidus taiwanensis LMG 19425</strain>
        <plasmid evidence="2">Plasmid ii</plasmid>
    </source>
</reference>
<geneLocation type="plasmid" evidence="1">
    <name>II</name>
</geneLocation>
<protein>
    <submittedName>
        <fullName evidence="1">Uncharacterized protein</fullName>
    </submittedName>
</protein>